<proteinExistence type="predicted"/>
<keyword evidence="1" id="KW-0812">Transmembrane</keyword>
<feature type="non-terminal residue" evidence="2">
    <location>
        <position position="156"/>
    </location>
</feature>
<keyword evidence="1" id="KW-0472">Membrane</keyword>
<gene>
    <name evidence="2" type="ORF">METZ01_LOCUS311831</name>
</gene>
<keyword evidence="1" id="KW-1133">Transmembrane helix</keyword>
<dbReference type="AlphaFoldDB" id="A0A382NFF7"/>
<evidence type="ECO:0000313" key="2">
    <source>
        <dbReference type="EMBL" id="SVC58977.1"/>
    </source>
</evidence>
<accession>A0A382NFF7</accession>
<feature type="transmembrane region" description="Helical" evidence="1">
    <location>
        <begin position="6"/>
        <end position="26"/>
    </location>
</feature>
<protein>
    <recommendedName>
        <fullName evidence="3">TonB C-terminal domain-containing protein</fullName>
    </recommendedName>
</protein>
<name>A0A382NFF7_9ZZZZ</name>
<dbReference type="EMBL" id="UINC01099591">
    <property type="protein sequence ID" value="SVC58977.1"/>
    <property type="molecule type" value="Genomic_DNA"/>
</dbReference>
<evidence type="ECO:0008006" key="3">
    <source>
        <dbReference type="Google" id="ProtNLM"/>
    </source>
</evidence>
<dbReference type="InterPro" id="IPR049806">
    <property type="entry name" value="MasK-like_C"/>
</dbReference>
<sequence>MNSKWFLLLAALLSMFLLAALVYLGYELTETRRENRELVQQLLQVRQQVGGSGEGQEAYLKGAVKNTIVKHAKSIQSCFLSLIESTPELPERGKVLVDWQIDPVGKVFEAGVIRDEFSNKEFQTCLKTNIGGIVFPAPPSGRSIYVEHTFLFRKEE</sequence>
<evidence type="ECO:0000256" key="1">
    <source>
        <dbReference type="SAM" id="Phobius"/>
    </source>
</evidence>
<dbReference type="NCBIfam" id="NF033768">
    <property type="entry name" value="myxo_SS_tail"/>
    <property type="match status" value="1"/>
</dbReference>
<reference evidence="2" key="1">
    <citation type="submission" date="2018-05" db="EMBL/GenBank/DDBJ databases">
        <authorList>
            <person name="Lanie J.A."/>
            <person name="Ng W.-L."/>
            <person name="Kazmierczak K.M."/>
            <person name="Andrzejewski T.M."/>
            <person name="Davidsen T.M."/>
            <person name="Wayne K.J."/>
            <person name="Tettelin H."/>
            <person name="Glass J.I."/>
            <person name="Rusch D."/>
            <person name="Podicherti R."/>
            <person name="Tsui H.-C.T."/>
            <person name="Winkler M.E."/>
        </authorList>
    </citation>
    <scope>NUCLEOTIDE SEQUENCE</scope>
</reference>
<organism evidence="2">
    <name type="scientific">marine metagenome</name>
    <dbReference type="NCBI Taxonomy" id="408172"/>
    <lineage>
        <taxon>unclassified sequences</taxon>
        <taxon>metagenomes</taxon>
        <taxon>ecological metagenomes</taxon>
    </lineage>
</organism>